<dbReference type="EMBL" id="JAUTXT010000019">
    <property type="protein sequence ID" value="KAK3674459.1"/>
    <property type="molecule type" value="Genomic_DNA"/>
</dbReference>
<organism evidence="2 3">
    <name type="scientific">Recurvomyces mirabilis</name>
    <dbReference type="NCBI Taxonomy" id="574656"/>
    <lineage>
        <taxon>Eukaryota</taxon>
        <taxon>Fungi</taxon>
        <taxon>Dikarya</taxon>
        <taxon>Ascomycota</taxon>
        <taxon>Pezizomycotina</taxon>
        <taxon>Dothideomycetes</taxon>
        <taxon>Dothideomycetidae</taxon>
        <taxon>Mycosphaerellales</taxon>
        <taxon>Teratosphaeriaceae</taxon>
        <taxon>Recurvomyces</taxon>
    </lineage>
</organism>
<dbReference type="InterPro" id="IPR000073">
    <property type="entry name" value="AB_hydrolase_1"/>
</dbReference>
<dbReference type="Pfam" id="PF12697">
    <property type="entry name" value="Abhydrolase_6"/>
    <property type="match status" value="1"/>
</dbReference>
<feature type="domain" description="AB hydrolase-1" evidence="1">
    <location>
        <begin position="9"/>
        <end position="239"/>
    </location>
</feature>
<accession>A0AAE1C1A3</accession>
<dbReference type="Gene3D" id="3.40.50.1820">
    <property type="entry name" value="alpha/beta hydrolase"/>
    <property type="match status" value="1"/>
</dbReference>
<dbReference type="PANTHER" id="PTHR37017">
    <property type="entry name" value="AB HYDROLASE-1 DOMAIN-CONTAINING PROTEIN-RELATED"/>
    <property type="match status" value="1"/>
</dbReference>
<dbReference type="PANTHER" id="PTHR37017:SF11">
    <property type="entry name" value="ESTERASE_LIPASE_THIOESTERASE DOMAIN-CONTAINING PROTEIN"/>
    <property type="match status" value="1"/>
</dbReference>
<evidence type="ECO:0000313" key="3">
    <source>
        <dbReference type="Proteomes" id="UP001274830"/>
    </source>
</evidence>
<dbReference type="InterPro" id="IPR029058">
    <property type="entry name" value="AB_hydrolase_fold"/>
</dbReference>
<dbReference type="InterPro" id="IPR052897">
    <property type="entry name" value="Sec-Metab_Biosynth_Hydrolase"/>
</dbReference>
<sequence>MSSSTTPTIILVPGAWHFGTIHYTTITSSLEKAGYEVIALDLPSTCDQPHPDSWKHDIDHIAQQIEKTADEGKDVLLVMHSRGGIAGGDACEGLSKADREKTGKKGGVVRCVFIAAFAASEGQTLFLASRGPDLWLDMKSRGKGIAFPENVAEIFYNDCTPEQIEEAKKHIKPISTSVFVSPAKYAACHHIPSTYLLCEKDNAIPIYAQEAMSSQPGSNFDHIERCSASHSPFLSMPDYTTEVIRRAAGEQI</sequence>
<dbReference type="Proteomes" id="UP001274830">
    <property type="component" value="Unassembled WGS sequence"/>
</dbReference>
<dbReference type="SUPFAM" id="SSF53474">
    <property type="entry name" value="alpha/beta-Hydrolases"/>
    <property type="match status" value="1"/>
</dbReference>
<keyword evidence="3" id="KW-1185">Reference proteome</keyword>
<dbReference type="AlphaFoldDB" id="A0AAE1C1A3"/>
<gene>
    <name evidence="2" type="ORF">LTR78_005545</name>
</gene>
<name>A0AAE1C1A3_9PEZI</name>
<evidence type="ECO:0000313" key="2">
    <source>
        <dbReference type="EMBL" id="KAK3674459.1"/>
    </source>
</evidence>
<protein>
    <recommendedName>
        <fullName evidence="1">AB hydrolase-1 domain-containing protein</fullName>
    </recommendedName>
</protein>
<reference evidence="2" key="1">
    <citation type="submission" date="2023-07" db="EMBL/GenBank/DDBJ databases">
        <title>Black Yeasts Isolated from many extreme environments.</title>
        <authorList>
            <person name="Coleine C."/>
            <person name="Stajich J.E."/>
            <person name="Selbmann L."/>
        </authorList>
    </citation>
    <scope>NUCLEOTIDE SEQUENCE</scope>
    <source>
        <strain evidence="2">CCFEE 5485</strain>
    </source>
</reference>
<comment type="caution">
    <text evidence="2">The sequence shown here is derived from an EMBL/GenBank/DDBJ whole genome shotgun (WGS) entry which is preliminary data.</text>
</comment>
<proteinExistence type="predicted"/>
<evidence type="ECO:0000259" key="1">
    <source>
        <dbReference type="Pfam" id="PF12697"/>
    </source>
</evidence>